<dbReference type="Proteomes" id="UP001189429">
    <property type="component" value="Unassembled WGS sequence"/>
</dbReference>
<keyword evidence="4" id="KW-1185">Reference proteome</keyword>
<evidence type="ECO:0008006" key="5">
    <source>
        <dbReference type="Google" id="ProtNLM"/>
    </source>
</evidence>
<dbReference type="PANTHER" id="PTHR32385">
    <property type="entry name" value="MANNOSYL PHOSPHORYLINOSITOL CERAMIDE SYNTHASE"/>
    <property type="match status" value="1"/>
</dbReference>
<evidence type="ECO:0000313" key="3">
    <source>
        <dbReference type="EMBL" id="CAK0852014.1"/>
    </source>
</evidence>
<dbReference type="Pfam" id="PF04488">
    <property type="entry name" value="Gly_transf_sug"/>
    <property type="match status" value="3"/>
</dbReference>
<feature type="region of interest" description="Disordered" evidence="2">
    <location>
        <begin position="431"/>
        <end position="458"/>
    </location>
</feature>
<dbReference type="PANTHER" id="PTHR32385:SF15">
    <property type="entry name" value="INOSITOL PHOSPHOCERAMIDE MANNOSYLTRANSFERASE 1"/>
    <property type="match status" value="1"/>
</dbReference>
<organism evidence="3 4">
    <name type="scientific">Prorocentrum cordatum</name>
    <dbReference type="NCBI Taxonomy" id="2364126"/>
    <lineage>
        <taxon>Eukaryota</taxon>
        <taxon>Sar</taxon>
        <taxon>Alveolata</taxon>
        <taxon>Dinophyceae</taxon>
        <taxon>Prorocentrales</taxon>
        <taxon>Prorocentraceae</taxon>
        <taxon>Prorocentrum</taxon>
    </lineage>
</organism>
<proteinExistence type="predicted"/>
<protein>
    <recommendedName>
        <fullName evidence="5">Alpha 1,4-glycosyltransferase domain-containing protein</fullName>
    </recommendedName>
</protein>
<feature type="region of interest" description="Disordered" evidence="2">
    <location>
        <begin position="1123"/>
        <end position="1142"/>
    </location>
</feature>
<gene>
    <name evidence="3" type="ORF">PCOR1329_LOCUS43997</name>
</gene>
<feature type="region of interest" description="Disordered" evidence="2">
    <location>
        <begin position="672"/>
        <end position="707"/>
    </location>
</feature>
<dbReference type="InterPro" id="IPR029044">
    <property type="entry name" value="Nucleotide-diphossugar_trans"/>
</dbReference>
<keyword evidence="1" id="KW-0808">Transferase</keyword>
<sequence>QAAVSPSPAASAPMRCSRLAAVGALSLFTLATVWHLWAALDGHASAPHPSAAGLFHALVERPVVERVVPQDAVGPHPKIFTLWEYPDGPDPFIQLNLQTWKAHAPPGAKIVLVNDSNIRRIVPDTPDEYFRLPYPGAKADAVKAGVLYHHGGLYMDADFLVMGSLDSVFEKLQEGWDVVTYTDESGHSGSCFNESHSSNFLAARRGNAFSRTWWQNIKRKLSRVCAAGEFALEKVCCHEAFAPEPEKRECHVPWGHLEWLKHPHKDADARGPPKQALAQPKGGPEADMDPKAAAAVHAKVDRGNVRALRMPGAVRTFCFRGEEGMAPTPGGEVYWQPWDALLKRTDGSAAGRQYDASFSCQEVDRGNLECSSGSWGKHHVVFKRFFQRVAHHLFFTIRREEASSMQEVLRSSWLISAMYRQSLVGQLAAPTTAERERAADDGAAEASPDAADDGDAAAAVSAKALEAERRAVQEALQEVPPAKYKIFTFWDYPNGADPYVVLNVETWRANAPPGTEVVLVNDSNIRGLVPDLVDEWYRLPYPACKSDFVRSAVLHHHGGLYMDADFLVLESLDPVFAKLDEGWDVVTYSDGAGTSGECQKSSQFSSNFLAVRKGNPFSSTWWENMKHKLTRTCGEHEMDVEKVCCHEAFNPSSEKKPCHIPWGHLEWLKQPHRDSDARGAPQLDPTRFKGKGRSPQDPGRPRTGPEAEDVLKAVELGNREAKQLPPGTKLWCLRGEDGFTPHTNGEVYWQGWDHALQRTDRSKDDKSVYDVRFDCQEVGDRDLDCKTGNWGSRHKLIPKFFGRIAYHLFFSTRRVVKQTREEIFEAQWILSELYRRALRNMEAKSRARPALAAADAAPAGRPAARSPPGTYKIWTFWDYNPRSVDPLVQLNLESWKKHAPPGTEVVLVNKSNIRQLVPDCPEEFFRLPYPACKSDFVRASVLSHHGGLYMDADFMVNKPLDHIFAKLDEGWDIVAYSDGDGVTGECDKGGQFSSNFLAARKGDPFTATWWENMKHKLTRTCGELEMDVEKVCCHEAFDPSSEKKPCHIPWGHLEWLKQPVHDSDSKGPPSVDPTNHNRRAGSSSLRTGAEAEKIRAAVARGNEPARQLPESVKLWCLRGPDSMTPHLNGEVRGAEREHEHDAPQVRARLSARCWPAHPRRWPPAPPLARHGAVP</sequence>
<comment type="caution">
    <text evidence="3">The sequence shown here is derived from an EMBL/GenBank/DDBJ whole genome shotgun (WGS) entry which is preliminary data.</text>
</comment>
<dbReference type="EMBL" id="CAUYUJ010015286">
    <property type="protein sequence ID" value="CAK0852014.1"/>
    <property type="molecule type" value="Genomic_DNA"/>
</dbReference>
<feature type="region of interest" description="Disordered" evidence="2">
    <location>
        <begin position="1059"/>
        <end position="1092"/>
    </location>
</feature>
<dbReference type="SUPFAM" id="SSF53448">
    <property type="entry name" value="Nucleotide-diphospho-sugar transferases"/>
    <property type="match status" value="3"/>
</dbReference>
<feature type="non-terminal residue" evidence="3">
    <location>
        <position position="1"/>
    </location>
</feature>
<evidence type="ECO:0000256" key="2">
    <source>
        <dbReference type="SAM" id="MobiDB-lite"/>
    </source>
</evidence>
<evidence type="ECO:0000256" key="1">
    <source>
        <dbReference type="ARBA" id="ARBA00022679"/>
    </source>
</evidence>
<dbReference type="InterPro" id="IPR007577">
    <property type="entry name" value="GlycoTrfase_DXD_sugar-bd_CS"/>
</dbReference>
<dbReference type="InterPro" id="IPR051706">
    <property type="entry name" value="Glycosyltransferase_domain"/>
</dbReference>
<dbReference type="Gene3D" id="3.90.550.20">
    <property type="match status" value="3"/>
</dbReference>
<evidence type="ECO:0000313" key="4">
    <source>
        <dbReference type="Proteomes" id="UP001189429"/>
    </source>
</evidence>
<accession>A0ABN9U1A5</accession>
<feature type="region of interest" description="Disordered" evidence="2">
    <location>
        <begin position="264"/>
        <end position="295"/>
    </location>
</feature>
<name>A0ABN9U1A5_9DINO</name>
<reference evidence="3" key="1">
    <citation type="submission" date="2023-10" db="EMBL/GenBank/DDBJ databases">
        <authorList>
            <person name="Chen Y."/>
            <person name="Shah S."/>
            <person name="Dougan E. K."/>
            <person name="Thang M."/>
            <person name="Chan C."/>
        </authorList>
    </citation>
    <scope>NUCLEOTIDE SEQUENCE [LARGE SCALE GENOMIC DNA]</scope>
</reference>
<feature type="compositionally biased region" description="Basic and acidic residues" evidence="2">
    <location>
        <begin position="1132"/>
        <end position="1142"/>
    </location>
</feature>